<sequence length="316" mass="35732">MQQDNYTAVYEFLILGFHRLHGFNILLFLFFLLIYIVICLENLLIIVLVTISSRLQSPMYFILKCMSVCELCFATSVVPKMLHDILAEKAKISVIGCIVQLNIWGTMGMLIYLLYALMSYDRYVAISNPLRYSALIDNKLCLRLVIGFCFIFFLAAVLISVLLSKLDFCNRIIPAIDHFYCDFAPLMALSCSDTKLVQGVAALSSGIVILLSLFFVLFSYVFIIFKILAIPSATGRKKSFSTCSSHLIVVIINYGILINVYVSPDTVNSPQVNKGLSFIYILVTPLVNPIIYTLKNQEFNIALQAKAREIKMHFFL</sequence>
<feature type="transmembrane region" description="Helical" evidence="13">
    <location>
        <begin position="140"/>
        <end position="163"/>
    </location>
</feature>
<evidence type="ECO:0000256" key="12">
    <source>
        <dbReference type="ARBA" id="ARBA00023224"/>
    </source>
</evidence>
<evidence type="ECO:0000256" key="5">
    <source>
        <dbReference type="ARBA" id="ARBA00022725"/>
    </source>
</evidence>
<dbReference type="InterPro" id="IPR017452">
    <property type="entry name" value="GPCR_Rhodpsn_7TM"/>
</dbReference>
<keyword evidence="6 13" id="KW-1133">Transmembrane helix</keyword>
<dbReference type="PROSITE" id="PS50262">
    <property type="entry name" value="G_PROTEIN_RECEP_F1_2"/>
    <property type="match status" value="1"/>
</dbReference>
<keyword evidence="9" id="KW-1015">Disulfide bond</keyword>
<evidence type="ECO:0000256" key="9">
    <source>
        <dbReference type="ARBA" id="ARBA00023157"/>
    </source>
</evidence>
<evidence type="ECO:0000256" key="10">
    <source>
        <dbReference type="ARBA" id="ARBA00023170"/>
    </source>
</evidence>
<feature type="transmembrane region" description="Helical" evidence="13">
    <location>
        <begin position="275"/>
        <end position="294"/>
    </location>
</feature>
<comment type="subcellular location">
    <subcellularLocation>
        <location evidence="1">Cell membrane</location>
        <topology evidence="1">Multi-pass membrane protein</topology>
    </subcellularLocation>
</comment>
<evidence type="ECO:0000256" key="2">
    <source>
        <dbReference type="ARBA" id="ARBA00022475"/>
    </source>
</evidence>
<feature type="transmembrane region" description="Helical" evidence="13">
    <location>
        <begin position="246"/>
        <end position="263"/>
    </location>
</feature>
<keyword evidence="11" id="KW-0325">Glycoprotein</keyword>
<evidence type="ECO:0000256" key="7">
    <source>
        <dbReference type="ARBA" id="ARBA00023040"/>
    </source>
</evidence>
<keyword evidence="7" id="KW-0297">G-protein coupled receptor</keyword>
<feature type="transmembrane region" description="Helical" evidence="13">
    <location>
        <begin position="98"/>
        <end position="120"/>
    </location>
</feature>
<dbReference type="FunFam" id="1.20.1070.10:FF:000010">
    <property type="entry name" value="Olfactory receptor"/>
    <property type="match status" value="1"/>
</dbReference>
<dbReference type="AlphaFoldDB" id="A0A974E0L3"/>
<accession>A0A974E0L3</accession>
<dbReference type="GO" id="GO:0004984">
    <property type="term" value="F:olfactory receptor activity"/>
    <property type="evidence" value="ECO:0007669"/>
    <property type="project" value="InterPro"/>
</dbReference>
<proteinExistence type="predicted"/>
<evidence type="ECO:0000256" key="3">
    <source>
        <dbReference type="ARBA" id="ARBA00022606"/>
    </source>
</evidence>
<dbReference type="InterPro" id="IPR050939">
    <property type="entry name" value="Olfactory_GPCR1"/>
</dbReference>
<keyword evidence="10" id="KW-0675">Receptor</keyword>
<evidence type="ECO:0000256" key="11">
    <source>
        <dbReference type="ARBA" id="ARBA00023180"/>
    </source>
</evidence>
<evidence type="ECO:0000313" key="15">
    <source>
        <dbReference type="EMBL" id="OCU01580.1"/>
    </source>
</evidence>
<dbReference type="Pfam" id="PF13853">
    <property type="entry name" value="7tm_4"/>
    <property type="match status" value="1"/>
</dbReference>
<keyword evidence="5" id="KW-0552">Olfaction</keyword>
<evidence type="ECO:0000256" key="8">
    <source>
        <dbReference type="ARBA" id="ARBA00023136"/>
    </source>
</evidence>
<dbReference type="GO" id="GO:0004930">
    <property type="term" value="F:G protein-coupled receptor activity"/>
    <property type="evidence" value="ECO:0007669"/>
    <property type="project" value="UniProtKB-KW"/>
</dbReference>
<feature type="transmembrane region" description="Helical" evidence="13">
    <location>
        <begin position="61"/>
        <end position="78"/>
    </location>
</feature>
<keyword evidence="3" id="KW-0716">Sensory transduction</keyword>
<dbReference type="GO" id="GO:0005886">
    <property type="term" value="C:plasma membrane"/>
    <property type="evidence" value="ECO:0007669"/>
    <property type="project" value="UniProtKB-SubCell"/>
</dbReference>
<evidence type="ECO:0000256" key="4">
    <source>
        <dbReference type="ARBA" id="ARBA00022692"/>
    </source>
</evidence>
<dbReference type="EMBL" id="CM004466">
    <property type="protein sequence ID" value="OCU01580.1"/>
    <property type="molecule type" value="Genomic_DNA"/>
</dbReference>
<keyword evidence="4 13" id="KW-0812">Transmembrane</keyword>
<name>A0A974E0L3_XENLA</name>
<protein>
    <recommendedName>
        <fullName evidence="14">G-protein coupled receptors family 1 profile domain-containing protein</fullName>
    </recommendedName>
</protein>
<keyword evidence="2" id="KW-1003">Cell membrane</keyword>
<dbReference type="PANTHER" id="PTHR24242">
    <property type="entry name" value="G-PROTEIN COUPLED RECEPTOR"/>
    <property type="match status" value="1"/>
</dbReference>
<dbReference type="PRINTS" id="PR00245">
    <property type="entry name" value="OLFACTORYR"/>
</dbReference>
<dbReference type="InterPro" id="IPR000276">
    <property type="entry name" value="GPCR_Rhodpsn"/>
</dbReference>
<dbReference type="InterPro" id="IPR000725">
    <property type="entry name" value="Olfact_rcpt"/>
</dbReference>
<evidence type="ECO:0000313" key="16">
    <source>
        <dbReference type="Proteomes" id="UP000694892"/>
    </source>
</evidence>
<evidence type="ECO:0000256" key="6">
    <source>
        <dbReference type="ARBA" id="ARBA00022989"/>
    </source>
</evidence>
<evidence type="ECO:0000256" key="1">
    <source>
        <dbReference type="ARBA" id="ARBA00004651"/>
    </source>
</evidence>
<feature type="transmembrane region" description="Helical" evidence="13">
    <location>
        <begin position="202"/>
        <end position="225"/>
    </location>
</feature>
<keyword evidence="8 13" id="KW-0472">Membrane</keyword>
<dbReference type="OMA" id="YIVICLE"/>
<dbReference type="PANTHER" id="PTHR24242:SF253">
    <property type="entry name" value="OLFACTORY RECEPTOR-RELATED"/>
    <property type="match status" value="1"/>
</dbReference>
<dbReference type="Proteomes" id="UP000694892">
    <property type="component" value="Chromosome 1L"/>
</dbReference>
<gene>
    <name evidence="15" type="ORF">XELAEV_18007371mg</name>
</gene>
<reference evidence="16" key="1">
    <citation type="journal article" date="2016" name="Nature">
        <title>Genome evolution in the allotetraploid frog Xenopus laevis.</title>
        <authorList>
            <person name="Session A.M."/>
            <person name="Uno Y."/>
            <person name="Kwon T."/>
            <person name="Chapman J.A."/>
            <person name="Toyoda A."/>
            <person name="Takahashi S."/>
            <person name="Fukui A."/>
            <person name="Hikosaka A."/>
            <person name="Suzuki A."/>
            <person name="Kondo M."/>
            <person name="van Heeringen S.J."/>
            <person name="Quigley I."/>
            <person name="Heinz S."/>
            <person name="Ogino H."/>
            <person name="Ochi H."/>
            <person name="Hellsten U."/>
            <person name="Lyons J.B."/>
            <person name="Simakov O."/>
            <person name="Putnam N."/>
            <person name="Stites J."/>
            <person name="Kuroki Y."/>
            <person name="Tanaka T."/>
            <person name="Michiue T."/>
            <person name="Watanabe M."/>
            <person name="Bogdanovic O."/>
            <person name="Lister R."/>
            <person name="Georgiou G."/>
            <person name="Paranjpe S.S."/>
            <person name="van Kruijsbergen I."/>
            <person name="Shu S."/>
            <person name="Carlson J."/>
            <person name="Kinoshita T."/>
            <person name="Ohta Y."/>
            <person name="Mawaribuchi S."/>
            <person name="Jenkins J."/>
            <person name="Grimwood J."/>
            <person name="Schmutz J."/>
            <person name="Mitros T."/>
            <person name="Mozaffari S.V."/>
            <person name="Suzuki Y."/>
            <person name="Haramoto Y."/>
            <person name="Yamamoto T.S."/>
            <person name="Takagi C."/>
            <person name="Heald R."/>
            <person name="Miller K."/>
            <person name="Haudenschild C."/>
            <person name="Kitzman J."/>
            <person name="Nakayama T."/>
            <person name="Izutsu Y."/>
            <person name="Robert J."/>
            <person name="Fortriede J."/>
            <person name="Burns K."/>
            <person name="Lotay V."/>
            <person name="Karimi K."/>
            <person name="Yasuoka Y."/>
            <person name="Dichmann D.S."/>
            <person name="Flajnik M.F."/>
            <person name="Houston D.W."/>
            <person name="Shendure J."/>
            <person name="DuPasquier L."/>
            <person name="Vize P.D."/>
            <person name="Zorn A.M."/>
            <person name="Ito M."/>
            <person name="Marcotte E.M."/>
            <person name="Wallingford J.B."/>
            <person name="Ito Y."/>
            <person name="Asashima M."/>
            <person name="Ueno N."/>
            <person name="Matsuda Y."/>
            <person name="Veenstra G.J."/>
            <person name="Fujiyama A."/>
            <person name="Harland R.M."/>
            <person name="Taira M."/>
            <person name="Rokhsar D.S."/>
        </authorList>
    </citation>
    <scope>NUCLEOTIDE SEQUENCE [LARGE SCALE GENOMIC DNA]</scope>
    <source>
        <strain evidence="16">J</strain>
    </source>
</reference>
<dbReference type="PRINTS" id="PR00237">
    <property type="entry name" value="GPCRRHODOPSN"/>
</dbReference>
<evidence type="ECO:0000259" key="14">
    <source>
        <dbReference type="PROSITE" id="PS50262"/>
    </source>
</evidence>
<keyword evidence="12" id="KW-0807">Transducer</keyword>
<feature type="domain" description="G-protein coupled receptors family 1 profile" evidence="14">
    <location>
        <begin position="41"/>
        <end position="292"/>
    </location>
</feature>
<feature type="transmembrane region" description="Helical" evidence="13">
    <location>
        <begin position="25"/>
        <end position="49"/>
    </location>
</feature>
<dbReference type="Gene3D" id="1.20.1070.10">
    <property type="entry name" value="Rhodopsin 7-helix transmembrane proteins"/>
    <property type="match status" value="1"/>
</dbReference>
<dbReference type="SUPFAM" id="SSF81321">
    <property type="entry name" value="Family A G protein-coupled receptor-like"/>
    <property type="match status" value="1"/>
</dbReference>
<evidence type="ECO:0000256" key="13">
    <source>
        <dbReference type="SAM" id="Phobius"/>
    </source>
</evidence>
<organism evidence="15 16">
    <name type="scientific">Xenopus laevis</name>
    <name type="common">African clawed frog</name>
    <dbReference type="NCBI Taxonomy" id="8355"/>
    <lineage>
        <taxon>Eukaryota</taxon>
        <taxon>Metazoa</taxon>
        <taxon>Chordata</taxon>
        <taxon>Craniata</taxon>
        <taxon>Vertebrata</taxon>
        <taxon>Euteleostomi</taxon>
        <taxon>Amphibia</taxon>
        <taxon>Batrachia</taxon>
        <taxon>Anura</taxon>
        <taxon>Pipoidea</taxon>
        <taxon>Pipidae</taxon>
        <taxon>Xenopodinae</taxon>
        <taxon>Xenopus</taxon>
        <taxon>Xenopus</taxon>
    </lineage>
</organism>